<protein>
    <recommendedName>
        <fullName evidence="3">Exo-alpha-sialidase</fullName>
    </recommendedName>
</protein>
<dbReference type="OrthoDB" id="9813892at2"/>
<gene>
    <name evidence="1" type="ORF">ES754_00855</name>
</gene>
<proteinExistence type="predicted"/>
<dbReference type="PROSITE" id="PS51257">
    <property type="entry name" value="PROKAR_LIPOPROTEIN"/>
    <property type="match status" value="1"/>
</dbReference>
<dbReference type="AlphaFoldDB" id="A0A5C7A2H1"/>
<sequence length="358" mass="39751">MLKVRALMHINAFIILLIISLNAAIVGCASNPKPLSGFESNGVSAISKNTLSDAGEPINIDTRPTGVVWQLMPEAPGGLIAQGNGLFVSLVKPVTSPKVIAEVGYQPYISTNGRDWAPTPSRIPTSGRSLIFANGWFYNAGEGVPPHNFLGVIVRSKDGVNWEKVYSRGSNPFTNIRYLNGGFVVTGQYGVVATSRDGKHWQQQQIKTVPAFYDADYFEGEYLLTGDAMALYASNDLANWRSLSTENLLSAGPRNLQHNSDTLLLQAADYLYIYRDKKWLLKKLPKDDNEFDYYISKLSPLSEDFMVTNKNKQVLKSRDGINWKVVSQLRPADLNNTCESRCIVYDYQIVKLPEDATE</sequence>
<evidence type="ECO:0008006" key="3">
    <source>
        <dbReference type="Google" id="ProtNLM"/>
    </source>
</evidence>
<dbReference type="Proteomes" id="UP000321903">
    <property type="component" value="Unassembled WGS sequence"/>
</dbReference>
<evidence type="ECO:0000313" key="2">
    <source>
        <dbReference type="Proteomes" id="UP000321903"/>
    </source>
</evidence>
<dbReference type="InterPro" id="IPR036278">
    <property type="entry name" value="Sialidase_sf"/>
</dbReference>
<dbReference type="RefSeq" id="WP_147221190.1">
    <property type="nucleotide sequence ID" value="NZ_CAJGYY010000001.1"/>
</dbReference>
<accession>A0A5C7A2H1</accession>
<keyword evidence="2" id="KW-1185">Reference proteome</keyword>
<reference evidence="1 2" key="1">
    <citation type="submission" date="2019-08" db="EMBL/GenBank/DDBJ databases">
        <title>Genome sequence of Psychrobacter frigidicola ACAM304 (type strain).</title>
        <authorList>
            <person name="Bowman J.P."/>
        </authorList>
    </citation>
    <scope>NUCLEOTIDE SEQUENCE [LARGE SCALE GENOMIC DNA]</scope>
    <source>
        <strain evidence="1 2">ACAM 304</strain>
    </source>
</reference>
<organism evidence="1 2">
    <name type="scientific">Psychrobacter frigidicola</name>
    <dbReference type="NCBI Taxonomy" id="45611"/>
    <lineage>
        <taxon>Bacteria</taxon>
        <taxon>Pseudomonadati</taxon>
        <taxon>Pseudomonadota</taxon>
        <taxon>Gammaproteobacteria</taxon>
        <taxon>Moraxellales</taxon>
        <taxon>Moraxellaceae</taxon>
        <taxon>Psychrobacter</taxon>
    </lineage>
</organism>
<comment type="caution">
    <text evidence="1">The sequence shown here is derived from an EMBL/GenBank/DDBJ whole genome shotgun (WGS) entry which is preliminary data.</text>
</comment>
<evidence type="ECO:0000313" key="1">
    <source>
        <dbReference type="EMBL" id="TXD97569.1"/>
    </source>
</evidence>
<dbReference type="EMBL" id="VORZ01000001">
    <property type="protein sequence ID" value="TXD97569.1"/>
    <property type="molecule type" value="Genomic_DNA"/>
</dbReference>
<dbReference type="SUPFAM" id="SSF50939">
    <property type="entry name" value="Sialidases"/>
    <property type="match status" value="1"/>
</dbReference>
<name>A0A5C7A2H1_9GAMM</name>